<feature type="compositionally biased region" description="Polar residues" evidence="1">
    <location>
        <begin position="275"/>
        <end position="289"/>
    </location>
</feature>
<dbReference type="Proteomes" id="UP000316213">
    <property type="component" value="Unassembled WGS sequence"/>
</dbReference>
<evidence type="ECO:0000313" key="2">
    <source>
        <dbReference type="EMBL" id="TWT93145.1"/>
    </source>
</evidence>
<sequence length="441" mass="48253">MDALIAGWIRYGLVIASFWAISSTTEAANFRTRNFLIQAPNAALAKSVGEAAEKYRDDLATYWTGQTLPPWPTPCPVRVVAGPTLAAQGVTTYNPAPVRDFQMEVIGTPERILDSVLPHEVTHTVLATYFGRPLPRWADEGICTTVEHESERSKHEAKLREFLSSRRGIAMNQLFLLTEYPPDVLPMYAQGYSVCRFLIEQQGPKTFISFLKDYMQRPSWTANVQKHYGYDSLGELQEYWLSWVEAGSGPVAQFAKAKPQDSTPQNSTPRDEVLTSDTPVTSTPSQDDLNSLVAANDRGRVSELSTADSWYHRRAQGLASDQLEPAKRPDQAAPLASNDNAPLATNPPADRIATRDTTLGQVTPVSASQTLGNNDPNKSSSGVVWAPPSVLSSGRYSAATPQGETSGSYRGDVLAPGRRQLDSGRRSGSMSPGSMSQSMWR</sequence>
<dbReference type="AlphaFoldDB" id="A0A5C6A187"/>
<comment type="caution">
    <text evidence="2">The sequence shown here is derived from an EMBL/GenBank/DDBJ whole genome shotgun (WGS) entry which is preliminary data.</text>
</comment>
<name>A0A5C6A187_9BACT</name>
<feature type="compositionally biased region" description="Polar residues" evidence="1">
    <location>
        <begin position="364"/>
        <end position="382"/>
    </location>
</feature>
<dbReference type="EMBL" id="SJPM01000010">
    <property type="protein sequence ID" value="TWT93145.1"/>
    <property type="molecule type" value="Genomic_DNA"/>
</dbReference>
<feature type="region of interest" description="Disordered" evidence="1">
    <location>
        <begin position="364"/>
        <end position="441"/>
    </location>
</feature>
<evidence type="ECO:0008006" key="4">
    <source>
        <dbReference type="Google" id="ProtNLM"/>
    </source>
</evidence>
<feature type="compositionally biased region" description="Polar residues" evidence="1">
    <location>
        <begin position="390"/>
        <end position="408"/>
    </location>
</feature>
<keyword evidence="3" id="KW-1185">Reference proteome</keyword>
<gene>
    <name evidence="2" type="ORF">Pla100_44620</name>
</gene>
<evidence type="ECO:0000313" key="3">
    <source>
        <dbReference type="Proteomes" id="UP000316213"/>
    </source>
</evidence>
<feature type="compositionally biased region" description="Low complexity" evidence="1">
    <location>
        <begin position="426"/>
        <end position="441"/>
    </location>
</feature>
<reference evidence="2 3" key="1">
    <citation type="submission" date="2019-02" db="EMBL/GenBank/DDBJ databases">
        <title>Deep-cultivation of Planctomycetes and their phenomic and genomic characterization uncovers novel biology.</title>
        <authorList>
            <person name="Wiegand S."/>
            <person name="Jogler M."/>
            <person name="Boedeker C."/>
            <person name="Pinto D."/>
            <person name="Vollmers J."/>
            <person name="Rivas-Marin E."/>
            <person name="Kohn T."/>
            <person name="Peeters S.H."/>
            <person name="Heuer A."/>
            <person name="Rast P."/>
            <person name="Oberbeckmann S."/>
            <person name="Bunk B."/>
            <person name="Jeske O."/>
            <person name="Meyerdierks A."/>
            <person name="Storesund J.E."/>
            <person name="Kallscheuer N."/>
            <person name="Luecker S."/>
            <person name="Lage O.M."/>
            <person name="Pohl T."/>
            <person name="Merkel B.J."/>
            <person name="Hornburger P."/>
            <person name="Mueller R.-W."/>
            <person name="Bruemmer F."/>
            <person name="Labrenz M."/>
            <person name="Spormann A.M."/>
            <person name="Op Den Camp H."/>
            <person name="Overmann J."/>
            <person name="Amann R."/>
            <person name="Jetten M.S.M."/>
            <person name="Mascher T."/>
            <person name="Medema M.H."/>
            <person name="Devos D.P."/>
            <person name="Kaster A.-K."/>
            <person name="Ovreas L."/>
            <person name="Rohde M."/>
            <person name="Galperin M.Y."/>
            <person name="Jogler C."/>
        </authorList>
    </citation>
    <scope>NUCLEOTIDE SEQUENCE [LARGE SCALE GENOMIC DNA]</scope>
    <source>
        <strain evidence="2 3">Pla100</strain>
    </source>
</reference>
<protein>
    <recommendedName>
        <fullName evidence="4">Peptidase MA-like domain-containing protein</fullName>
    </recommendedName>
</protein>
<accession>A0A5C6A187</accession>
<evidence type="ECO:0000256" key="1">
    <source>
        <dbReference type="SAM" id="MobiDB-lite"/>
    </source>
</evidence>
<proteinExistence type="predicted"/>
<organism evidence="2 3">
    <name type="scientific">Neorhodopirellula pilleata</name>
    <dbReference type="NCBI Taxonomy" id="2714738"/>
    <lineage>
        <taxon>Bacteria</taxon>
        <taxon>Pseudomonadati</taxon>
        <taxon>Planctomycetota</taxon>
        <taxon>Planctomycetia</taxon>
        <taxon>Pirellulales</taxon>
        <taxon>Pirellulaceae</taxon>
        <taxon>Neorhodopirellula</taxon>
    </lineage>
</organism>
<feature type="region of interest" description="Disordered" evidence="1">
    <location>
        <begin position="319"/>
        <end position="351"/>
    </location>
</feature>
<feature type="region of interest" description="Disordered" evidence="1">
    <location>
        <begin position="255"/>
        <end position="296"/>
    </location>
</feature>